<feature type="domain" description="ER membrane protein complex subunit 1 C-terminal" evidence="12">
    <location>
        <begin position="879"/>
        <end position="1094"/>
    </location>
</feature>
<dbReference type="AlphaFoldDB" id="A0A8I3ACW5"/>
<keyword evidence="10" id="KW-0325">Glycoprotein</keyword>
<gene>
    <name evidence="14" type="ORF">JVT61DRAFT_14705</name>
</gene>
<sequence length="1096" mass="118685">MQLLWCLLSLFIFTFTVRAIHESEVGIVDWHTKLVGVPMYTSHLTKPVFHEDTVFTATSNNVLAALNATDGSIGLPGFVLRVSDVTLSLTVWRSIHDAQDAIMGFKVHDDSLYALSGPAGSTLRVYDVSTGHLIHEKRLHNPMEGKIHEPPTLGLALTLIRAEGGDQSIVLTNGHTVQCIHSSTGETAWEWRSEDQVSLVMYTHIYPDTQTSTLYVAGFAKSVRSYTLHVTTLNLTTGGVIASANIPASIANTLTDFLLLGPSRVGSSSTTSTPSDANADAFGPSLVWLSPSSTASNAPLSLFSAPLSPPLKGKVLTIPNTPYKHIQDIGLSDDGLFMAFRDNGTAEVLGYETGGSPVSAVWDFGDVTPSASTSGSHFVGAPNGDGNPCIGKIVWSNVHNQVIHQTFEANLQLGTGQVTGFAFPFDTNEHGTIRHVAFSPSSHLSPVNETPHKLLLVTSTGSLQLWDRNVLQWVREESLATVQTVSIVELPPTREEVIGVGVGGKSESFWSKIARQIGDTKNLPHYIIHFVTRFVTGSYATPSSPISLARSAPSTSTLPHLFPNRSPASPETLVRDPFSFRQLLIASTAHGKLFALDTSTGEIVWSRILGLGWARKVGGRIAPAKAFMVRKTETGGGNGVPEGQKGIALITQRIADNTLVDTVIFHFDPLTGEDIKTITSTDGVTENPRVNVKDACGRWVSPLEGVDAIAGPLIDVFLLPDGKDTIGMLDEFLQVQLYPDTPVTRASLTSLAPQLYFALRAGTQVLGHQLGLNDELSFFHVAFPTWGVSFGEDEEVVAIIESANKGREVASIGRVKGDRSTLYKYLNPHLSVVISAPRTSSPRSGTCGLYVVDTVKGTVLYRVSLPVVNGKCDIQAVLDENWLVYSYYDDDAEAGGAKGYRVVSVEMYEGNGPDEKISSSDITSYSGKTTEFSVYEQAFTVPHGVTAIATTTTKFGVSTKDIIISSRKNAVHSIPRRLLNPRRPKRKPTSEEAEEMLVQYDPALPDDGRLVLSHYYEVADVRQIITASSLLESTSLVLAVGTDLFLTRVATSGTFDVLSENFNKMQLVLTVVGLAVAIAVTKPMVRRRKLREQWYQ</sequence>
<evidence type="ECO:0000256" key="10">
    <source>
        <dbReference type="ARBA" id="ARBA00023180"/>
    </source>
</evidence>
<keyword evidence="5" id="KW-0812">Transmembrane</keyword>
<dbReference type="Pfam" id="PF07774">
    <property type="entry name" value="EMC1_C"/>
    <property type="match status" value="1"/>
</dbReference>
<accession>A0A8I3ACW5</accession>
<dbReference type="PANTHER" id="PTHR21573">
    <property type="entry name" value="ER MEMBRANE PROTEIN COMPLEX SUBUNIT 1"/>
    <property type="match status" value="1"/>
</dbReference>
<dbReference type="SUPFAM" id="SSF50998">
    <property type="entry name" value="Quinoprotein alcohol dehydrogenase-like"/>
    <property type="match status" value="2"/>
</dbReference>
<evidence type="ECO:0000259" key="12">
    <source>
        <dbReference type="Pfam" id="PF07774"/>
    </source>
</evidence>
<reference evidence="14" key="1">
    <citation type="submission" date="2021-03" db="EMBL/GenBank/DDBJ databases">
        <title>Evolutionary innovations through gain and loss of genes in the ectomycorrhizal Boletales.</title>
        <authorList>
            <person name="Wu G."/>
            <person name="Miyauchi S."/>
            <person name="Morin E."/>
            <person name="Yang Z.-L."/>
            <person name="Xu J."/>
            <person name="Martin F.M."/>
        </authorList>
    </citation>
    <scope>NUCLEOTIDE SEQUENCE</scope>
    <source>
        <strain evidence="14">BR01</strain>
    </source>
</reference>
<evidence type="ECO:0000256" key="3">
    <source>
        <dbReference type="ARBA" id="ARBA00011276"/>
    </source>
</evidence>
<evidence type="ECO:0000313" key="15">
    <source>
        <dbReference type="Proteomes" id="UP000683000"/>
    </source>
</evidence>
<dbReference type="InterPro" id="IPR011047">
    <property type="entry name" value="Quinoprotein_ADH-like_sf"/>
</dbReference>
<dbReference type="GO" id="GO:0034975">
    <property type="term" value="P:protein folding in endoplasmic reticulum"/>
    <property type="evidence" value="ECO:0007669"/>
    <property type="project" value="TreeGrafter"/>
</dbReference>
<evidence type="ECO:0000256" key="9">
    <source>
        <dbReference type="ARBA" id="ARBA00023136"/>
    </source>
</evidence>
<proteinExistence type="inferred from homology"/>
<dbReference type="PANTHER" id="PTHR21573:SF0">
    <property type="entry name" value="ER MEMBRANE PROTEIN COMPLEX SUBUNIT 1"/>
    <property type="match status" value="1"/>
</dbReference>
<keyword evidence="15" id="KW-1185">Reference proteome</keyword>
<evidence type="ECO:0000256" key="6">
    <source>
        <dbReference type="ARBA" id="ARBA00022729"/>
    </source>
</evidence>
<keyword evidence="9" id="KW-0472">Membrane</keyword>
<evidence type="ECO:0000313" key="14">
    <source>
        <dbReference type="EMBL" id="KAG6377916.1"/>
    </source>
</evidence>
<dbReference type="Pfam" id="PF25293">
    <property type="entry name" value="Beta-prop_EMC1_N"/>
    <property type="match status" value="1"/>
</dbReference>
<feature type="signal peptide" evidence="11">
    <location>
        <begin position="1"/>
        <end position="19"/>
    </location>
</feature>
<dbReference type="Gene3D" id="2.130.10.10">
    <property type="entry name" value="YVTN repeat-like/Quinoprotein amine dehydrogenase"/>
    <property type="match status" value="1"/>
</dbReference>
<keyword evidence="6 11" id="KW-0732">Signal</keyword>
<dbReference type="InterPro" id="IPR011678">
    <property type="entry name" value="EMC1_C"/>
</dbReference>
<comment type="similarity">
    <text evidence="2">Belongs to the EMC1 family.</text>
</comment>
<evidence type="ECO:0000256" key="2">
    <source>
        <dbReference type="ARBA" id="ARBA00007904"/>
    </source>
</evidence>
<dbReference type="GO" id="GO:0072546">
    <property type="term" value="C:EMC complex"/>
    <property type="evidence" value="ECO:0007669"/>
    <property type="project" value="InterPro"/>
</dbReference>
<comment type="caution">
    <text evidence="14">The sequence shown here is derived from an EMBL/GenBank/DDBJ whole genome shotgun (WGS) entry which is preliminary data.</text>
</comment>
<keyword evidence="8" id="KW-1133">Transmembrane helix</keyword>
<evidence type="ECO:0000256" key="11">
    <source>
        <dbReference type="SAM" id="SignalP"/>
    </source>
</evidence>
<evidence type="ECO:0000256" key="1">
    <source>
        <dbReference type="ARBA" id="ARBA00004115"/>
    </source>
</evidence>
<evidence type="ECO:0000259" key="13">
    <source>
        <dbReference type="Pfam" id="PF25293"/>
    </source>
</evidence>
<evidence type="ECO:0000256" key="4">
    <source>
        <dbReference type="ARBA" id="ARBA00020824"/>
    </source>
</evidence>
<dbReference type="OrthoDB" id="28092at2759"/>
<feature type="domain" description="EMC1 first beta-propeller" evidence="13">
    <location>
        <begin position="19"/>
        <end position="260"/>
    </location>
</feature>
<evidence type="ECO:0000256" key="7">
    <source>
        <dbReference type="ARBA" id="ARBA00022824"/>
    </source>
</evidence>
<dbReference type="InterPro" id="IPR026895">
    <property type="entry name" value="EMC1"/>
</dbReference>
<evidence type="ECO:0000256" key="5">
    <source>
        <dbReference type="ARBA" id="ARBA00022692"/>
    </source>
</evidence>
<comment type="subcellular location">
    <subcellularLocation>
        <location evidence="1">Endoplasmic reticulum membrane</location>
        <topology evidence="1">Single-pass type I membrane protein</topology>
    </subcellularLocation>
</comment>
<organism evidence="14 15">
    <name type="scientific">Boletus reticuloceps</name>
    <dbReference type="NCBI Taxonomy" id="495285"/>
    <lineage>
        <taxon>Eukaryota</taxon>
        <taxon>Fungi</taxon>
        <taxon>Dikarya</taxon>
        <taxon>Basidiomycota</taxon>
        <taxon>Agaricomycotina</taxon>
        <taxon>Agaricomycetes</taxon>
        <taxon>Agaricomycetidae</taxon>
        <taxon>Boletales</taxon>
        <taxon>Boletineae</taxon>
        <taxon>Boletaceae</taxon>
        <taxon>Boletoideae</taxon>
        <taxon>Boletus</taxon>
    </lineage>
</organism>
<dbReference type="EMBL" id="JAGFBS010000008">
    <property type="protein sequence ID" value="KAG6377916.1"/>
    <property type="molecule type" value="Genomic_DNA"/>
</dbReference>
<protein>
    <recommendedName>
        <fullName evidence="4">ER membrane protein complex subunit 1</fullName>
    </recommendedName>
</protein>
<evidence type="ECO:0000256" key="8">
    <source>
        <dbReference type="ARBA" id="ARBA00022989"/>
    </source>
</evidence>
<dbReference type="Proteomes" id="UP000683000">
    <property type="component" value="Unassembled WGS sequence"/>
</dbReference>
<feature type="chain" id="PRO_5034869298" description="ER membrane protein complex subunit 1" evidence="11">
    <location>
        <begin position="20"/>
        <end position="1096"/>
    </location>
</feature>
<comment type="subunit">
    <text evidence="3">Component of the ER membrane protein complex (EMC).</text>
</comment>
<name>A0A8I3ACW5_9AGAM</name>
<dbReference type="InterPro" id="IPR015943">
    <property type="entry name" value="WD40/YVTN_repeat-like_dom_sf"/>
</dbReference>
<dbReference type="InterPro" id="IPR058545">
    <property type="entry name" value="Beta-prop_EMC1_1st"/>
</dbReference>
<keyword evidence="7" id="KW-0256">Endoplasmic reticulum</keyword>